<dbReference type="NCBIfam" id="NF033521">
    <property type="entry name" value="lasso_leader_L3"/>
    <property type="match status" value="1"/>
</dbReference>
<dbReference type="EMBL" id="JAGINW010000001">
    <property type="protein sequence ID" value="MBP2329559.1"/>
    <property type="molecule type" value="Genomic_DNA"/>
</dbReference>
<accession>A0ABS4U011</accession>
<dbReference type="InterPro" id="IPR046015">
    <property type="entry name" value="DUF5972"/>
</dbReference>
<dbReference type="Pfam" id="PF19397">
    <property type="entry name" value="DUF5972"/>
    <property type="match status" value="1"/>
</dbReference>
<evidence type="ECO:0000313" key="1">
    <source>
        <dbReference type="EMBL" id="MBP2329559.1"/>
    </source>
</evidence>
<evidence type="ECO:0008006" key="3">
    <source>
        <dbReference type="Google" id="ProtNLM"/>
    </source>
</evidence>
<keyword evidence="2" id="KW-1185">Reference proteome</keyword>
<reference evidence="1 2" key="1">
    <citation type="submission" date="2021-03" db="EMBL/GenBank/DDBJ databases">
        <title>Sequencing the genomes of 1000 actinobacteria strains.</title>
        <authorList>
            <person name="Klenk H.-P."/>
        </authorList>
    </citation>
    <scope>NUCLEOTIDE SEQUENCE [LARGE SCALE GENOMIC DNA]</scope>
    <source>
        <strain evidence="1 2">DSM 46670</strain>
    </source>
</reference>
<proteinExistence type="predicted"/>
<gene>
    <name evidence="1" type="ORF">JOF56_009944</name>
</gene>
<organism evidence="1 2">
    <name type="scientific">Kibdelosporangium banguiense</name>
    <dbReference type="NCBI Taxonomy" id="1365924"/>
    <lineage>
        <taxon>Bacteria</taxon>
        <taxon>Bacillati</taxon>
        <taxon>Actinomycetota</taxon>
        <taxon>Actinomycetes</taxon>
        <taxon>Pseudonocardiales</taxon>
        <taxon>Pseudonocardiaceae</taxon>
        <taxon>Kibdelosporangium</taxon>
    </lineage>
</organism>
<dbReference type="Proteomes" id="UP001519332">
    <property type="component" value="Unassembled WGS sequence"/>
</dbReference>
<dbReference type="RefSeq" id="WP_372448329.1">
    <property type="nucleotide sequence ID" value="NZ_JAGINW010000001.1"/>
</dbReference>
<comment type="caution">
    <text evidence="1">The sequence shown here is derived from an EMBL/GenBank/DDBJ whole genome shotgun (WGS) entry which is preliminary data.</text>
</comment>
<name>A0ABS4U011_9PSEU</name>
<evidence type="ECO:0000313" key="2">
    <source>
        <dbReference type="Proteomes" id="UP001519332"/>
    </source>
</evidence>
<protein>
    <recommendedName>
        <fullName evidence="3">Lasso RiPP family leader peptide-containing protein</fullName>
    </recommendedName>
</protein>
<sequence>MRIYERPTLSRVGKFTQKTAGSSGIRKELIGNRL</sequence>